<evidence type="ECO:0000256" key="4">
    <source>
        <dbReference type="ARBA" id="ARBA00022679"/>
    </source>
</evidence>
<dbReference type="InterPro" id="IPR030380">
    <property type="entry name" value="SAM_MeTfrase_DRM"/>
</dbReference>
<keyword evidence="3 9" id="KW-0489">Methyltransferase</keyword>
<evidence type="ECO:0000313" key="11">
    <source>
        <dbReference type="EMBL" id="PWA98113.1"/>
    </source>
</evidence>
<dbReference type="Pfam" id="PF00145">
    <property type="entry name" value="DNA_methylase"/>
    <property type="match status" value="1"/>
</dbReference>
<dbReference type="GO" id="GO:0032259">
    <property type="term" value="P:methylation"/>
    <property type="evidence" value="ECO:0007669"/>
    <property type="project" value="UniProtKB-KW"/>
</dbReference>
<evidence type="ECO:0000256" key="5">
    <source>
        <dbReference type="ARBA" id="ARBA00022691"/>
    </source>
</evidence>
<dbReference type="PANTHER" id="PTHR23068">
    <property type="entry name" value="DNA CYTOSINE-5- -METHYLTRANSFERASE 3-RELATED"/>
    <property type="match status" value="1"/>
</dbReference>
<evidence type="ECO:0000256" key="7">
    <source>
        <dbReference type="ARBA" id="ARBA00023125"/>
    </source>
</evidence>
<keyword evidence="8" id="KW-0539">Nucleus</keyword>
<keyword evidence="5 9" id="KW-0949">S-adenosyl-L-methionine</keyword>
<evidence type="ECO:0000256" key="8">
    <source>
        <dbReference type="ARBA" id="ARBA00023242"/>
    </source>
</evidence>
<evidence type="ECO:0000256" key="6">
    <source>
        <dbReference type="ARBA" id="ARBA00022737"/>
    </source>
</evidence>
<dbReference type="InterPro" id="IPR050390">
    <property type="entry name" value="C5-Methyltransferase"/>
</dbReference>
<evidence type="ECO:0000256" key="9">
    <source>
        <dbReference type="PROSITE-ProRule" id="PRU01016"/>
    </source>
</evidence>
<dbReference type="EMBL" id="PKPP01000082">
    <property type="protein sequence ID" value="PWA98113.1"/>
    <property type="molecule type" value="Genomic_DNA"/>
</dbReference>
<dbReference type="GO" id="GO:0005634">
    <property type="term" value="C:nucleus"/>
    <property type="evidence" value="ECO:0007669"/>
    <property type="project" value="UniProtKB-SubCell"/>
</dbReference>
<dbReference type="SUPFAM" id="SSF53335">
    <property type="entry name" value="S-adenosyl-L-methionine-dependent methyltransferases"/>
    <property type="match status" value="2"/>
</dbReference>
<dbReference type="Gene3D" id="3.40.50.150">
    <property type="entry name" value="Vaccinia Virus protein VP39"/>
    <property type="match status" value="2"/>
</dbReference>
<comment type="subcellular location">
    <subcellularLocation>
        <location evidence="1">Nucleus</location>
    </subcellularLocation>
</comment>
<name>A0A2U1QJE0_ARTAN</name>
<evidence type="ECO:0000256" key="3">
    <source>
        <dbReference type="ARBA" id="ARBA00022603"/>
    </source>
</evidence>
<dbReference type="InterPro" id="IPR001525">
    <property type="entry name" value="C5_MeTfrase"/>
</dbReference>
<keyword evidence="4 9" id="KW-0808">Transferase</keyword>
<evidence type="ECO:0000259" key="10">
    <source>
        <dbReference type="PROSITE" id="PS51680"/>
    </source>
</evidence>
<feature type="active site" evidence="9">
    <location>
        <position position="557"/>
    </location>
</feature>
<proteinExistence type="inferred from homology"/>
<dbReference type="GO" id="GO:0003886">
    <property type="term" value="F:DNA (cytosine-5-)-methyltransferase activity"/>
    <property type="evidence" value="ECO:0007669"/>
    <property type="project" value="UniProtKB-EC"/>
</dbReference>
<dbReference type="STRING" id="35608.A0A2U1QJE0"/>
<keyword evidence="6" id="KW-0677">Repeat</keyword>
<comment type="caution">
    <text evidence="11">The sequence shown here is derived from an EMBL/GenBank/DDBJ whole genome shotgun (WGS) entry which is preliminary data.</text>
</comment>
<evidence type="ECO:0000256" key="1">
    <source>
        <dbReference type="ARBA" id="ARBA00004123"/>
    </source>
</evidence>
<dbReference type="EC" id="2.1.1.37" evidence="2"/>
<feature type="domain" description="SAM-dependent MTase DRM-type" evidence="10">
    <location>
        <begin position="267"/>
        <end position="596"/>
    </location>
</feature>
<dbReference type="OrthoDB" id="641149at2759"/>
<comment type="similarity">
    <text evidence="9">Belongs to the class I-like SAM-binding methyltransferase superfamily. C5-methyltransferase family.</text>
</comment>
<evidence type="ECO:0000313" key="12">
    <source>
        <dbReference type="Proteomes" id="UP000245207"/>
    </source>
</evidence>
<reference evidence="11 12" key="1">
    <citation type="journal article" date="2018" name="Mol. Plant">
        <title>The genome of Artemisia annua provides insight into the evolution of Asteraceae family and artemisinin biosynthesis.</title>
        <authorList>
            <person name="Shen Q."/>
            <person name="Zhang L."/>
            <person name="Liao Z."/>
            <person name="Wang S."/>
            <person name="Yan T."/>
            <person name="Shi P."/>
            <person name="Liu M."/>
            <person name="Fu X."/>
            <person name="Pan Q."/>
            <person name="Wang Y."/>
            <person name="Lv Z."/>
            <person name="Lu X."/>
            <person name="Zhang F."/>
            <person name="Jiang W."/>
            <person name="Ma Y."/>
            <person name="Chen M."/>
            <person name="Hao X."/>
            <person name="Li L."/>
            <person name="Tang Y."/>
            <person name="Lv G."/>
            <person name="Zhou Y."/>
            <person name="Sun X."/>
            <person name="Brodelius P.E."/>
            <person name="Rose J.K.C."/>
            <person name="Tang K."/>
        </authorList>
    </citation>
    <scope>NUCLEOTIDE SEQUENCE [LARGE SCALE GENOMIC DNA]</scope>
    <source>
        <strain evidence="12">cv. Huhao1</strain>
        <tissue evidence="11">Leaf</tissue>
    </source>
</reference>
<sequence length="597" mass="67223">MAAKTFPKQAKPTCSMFSMAASSAGPSNSNLVQHFINMGFHERLVTKAIIESGESNTDMILETILTYSVLEDSQQVDQNTCHGSSNQQQCVHDDELSSDYDDSLDDSEIDDFVCLPNGMSQSPNIVTICKFHFYAFAEIVKISGIDIYLVQENGNSLPDNENVLLSLASMGYAVEEVSEAMERCGPDASVVDLIEFITAAQMAKTEAVFFEEEKPKIFVNMELKRKQNQEALERNKKKGPLAEQDDVIRLPNPMIGFGVPSICSVVAYRTLPEAAIGPPFFYYENVALATKGDWETISRFLYEITPEFVDSKYFCAAARKRGYVHNLPINNRFPLLPLPPRTIHEAFPLTKKWWPEWDKRTKFNCLKTTYGSPKLTEMVRKAVEKCGDNPPDHVKKYVLEECRRWNLVWVGKNKVATLEPDEVEMILGFPRNHTRGGGLSRTDRFKSLGNSFQVDTVAYHLSVLKNIYPDGMNVLSLFSGIGGAEVALHKLRIPLKNVVSVELSEANRDIMKSWWQQTDQKGNLVHLADVQKLDPHKLDKLIKSVGGFDLIIGGSPCNNMAGSNRVNRDGLEGEQSSLFYDYFRILETVKIIMNRRN</sequence>
<keyword evidence="7" id="KW-0238">DNA-binding</keyword>
<organism evidence="11 12">
    <name type="scientific">Artemisia annua</name>
    <name type="common">Sweet wormwood</name>
    <dbReference type="NCBI Taxonomy" id="35608"/>
    <lineage>
        <taxon>Eukaryota</taxon>
        <taxon>Viridiplantae</taxon>
        <taxon>Streptophyta</taxon>
        <taxon>Embryophyta</taxon>
        <taxon>Tracheophyta</taxon>
        <taxon>Spermatophyta</taxon>
        <taxon>Magnoliopsida</taxon>
        <taxon>eudicotyledons</taxon>
        <taxon>Gunneridae</taxon>
        <taxon>Pentapetalae</taxon>
        <taxon>asterids</taxon>
        <taxon>campanulids</taxon>
        <taxon>Asterales</taxon>
        <taxon>Asteraceae</taxon>
        <taxon>Asteroideae</taxon>
        <taxon>Anthemideae</taxon>
        <taxon>Artemisiinae</taxon>
        <taxon>Artemisia</taxon>
    </lineage>
</organism>
<dbReference type="AlphaFoldDB" id="A0A2U1QJE0"/>
<gene>
    <name evidence="11" type="ORF">CTI12_AA019170</name>
</gene>
<dbReference type="PROSITE" id="PS51680">
    <property type="entry name" value="SAM_MT_DRM"/>
    <property type="match status" value="1"/>
</dbReference>
<protein>
    <recommendedName>
        <fullName evidence="2">DNA (cytosine-5-)-methyltransferase</fullName>
        <ecNumber evidence="2">2.1.1.37</ecNumber>
    </recommendedName>
</protein>
<dbReference type="PROSITE" id="PS51679">
    <property type="entry name" value="SAM_MT_C5"/>
    <property type="match status" value="1"/>
</dbReference>
<evidence type="ECO:0000256" key="2">
    <source>
        <dbReference type="ARBA" id="ARBA00011975"/>
    </source>
</evidence>
<dbReference type="InterPro" id="IPR029063">
    <property type="entry name" value="SAM-dependent_MTases_sf"/>
</dbReference>
<accession>A0A2U1QJE0</accession>
<dbReference type="GO" id="GO:0003677">
    <property type="term" value="F:DNA binding"/>
    <property type="evidence" value="ECO:0007669"/>
    <property type="project" value="UniProtKB-KW"/>
</dbReference>
<dbReference type="PANTHER" id="PTHR23068:SF25">
    <property type="entry name" value="DNA (CYTOSINE-5)-METHYLTRANSFERASE DRM2"/>
    <property type="match status" value="1"/>
</dbReference>
<keyword evidence="12" id="KW-1185">Reference proteome</keyword>
<dbReference type="Gene3D" id="1.10.8.10">
    <property type="entry name" value="DNA helicase RuvA subunit, C-terminal domain"/>
    <property type="match status" value="1"/>
</dbReference>
<dbReference type="Proteomes" id="UP000245207">
    <property type="component" value="Unassembled WGS sequence"/>
</dbReference>